<feature type="region of interest" description="Disordered" evidence="1">
    <location>
        <begin position="1"/>
        <end position="26"/>
    </location>
</feature>
<dbReference type="Proteomes" id="UP000095192">
    <property type="component" value="Unassembled WGS sequence"/>
</dbReference>
<protein>
    <submittedName>
        <fullName evidence="3">Transmembrane domain</fullName>
    </submittedName>
</protein>
<feature type="transmembrane region" description="Helical" evidence="2">
    <location>
        <begin position="110"/>
        <end position="132"/>
    </location>
</feature>
<dbReference type="VEuPathDB" id="ToxoDB:cyc_07544"/>
<keyword evidence="2 3" id="KW-0812">Transmembrane</keyword>
<evidence type="ECO:0000256" key="2">
    <source>
        <dbReference type="SAM" id="Phobius"/>
    </source>
</evidence>
<evidence type="ECO:0000313" key="4">
    <source>
        <dbReference type="Proteomes" id="UP000095192"/>
    </source>
</evidence>
<accession>A0A1D3CZ51</accession>
<evidence type="ECO:0000256" key="1">
    <source>
        <dbReference type="SAM" id="MobiDB-lite"/>
    </source>
</evidence>
<dbReference type="InParanoid" id="A0A1D3CZ51"/>
<keyword evidence="4" id="KW-1185">Reference proteome</keyword>
<reference evidence="3 4" key="1">
    <citation type="journal article" date="2016" name="BMC Genomics">
        <title>Comparative genomics reveals Cyclospora cayetanensis possesses coccidia-like metabolism and invasion components but unique surface antigens.</title>
        <authorList>
            <person name="Liu S."/>
            <person name="Wang L."/>
            <person name="Zheng H."/>
            <person name="Xu Z."/>
            <person name="Roellig D.M."/>
            <person name="Li N."/>
            <person name="Frace M.A."/>
            <person name="Tang K."/>
            <person name="Arrowood M.J."/>
            <person name="Moss D.M."/>
            <person name="Zhang L."/>
            <person name="Feng Y."/>
            <person name="Xiao L."/>
        </authorList>
    </citation>
    <scope>NUCLEOTIDE SEQUENCE [LARGE SCALE GENOMIC DNA]</scope>
    <source>
        <strain evidence="3 4">CHN_HEN01</strain>
    </source>
</reference>
<dbReference type="EMBL" id="JROU02001449">
    <property type="protein sequence ID" value="OEH76480.1"/>
    <property type="molecule type" value="Genomic_DNA"/>
</dbReference>
<feature type="transmembrane region" description="Helical" evidence="2">
    <location>
        <begin position="202"/>
        <end position="223"/>
    </location>
</feature>
<keyword evidence="2" id="KW-1133">Transmembrane helix</keyword>
<organism evidence="3 4">
    <name type="scientific">Cyclospora cayetanensis</name>
    <dbReference type="NCBI Taxonomy" id="88456"/>
    <lineage>
        <taxon>Eukaryota</taxon>
        <taxon>Sar</taxon>
        <taxon>Alveolata</taxon>
        <taxon>Apicomplexa</taxon>
        <taxon>Conoidasida</taxon>
        <taxon>Coccidia</taxon>
        <taxon>Eucoccidiorida</taxon>
        <taxon>Eimeriorina</taxon>
        <taxon>Eimeriidae</taxon>
        <taxon>Cyclospora</taxon>
    </lineage>
</organism>
<feature type="transmembrane region" description="Helical" evidence="2">
    <location>
        <begin position="144"/>
        <end position="163"/>
    </location>
</feature>
<feature type="transmembrane region" description="Helical" evidence="2">
    <location>
        <begin position="175"/>
        <end position="195"/>
    </location>
</feature>
<name>A0A1D3CZ51_9EIME</name>
<comment type="caution">
    <text evidence="3">The sequence shown here is derived from an EMBL/GenBank/DDBJ whole genome shotgun (WGS) entry which is preliminary data.</text>
</comment>
<gene>
    <name evidence="3" type="ORF">cyc_07544</name>
</gene>
<sequence>MDGAESRGAASPAAEGSLPATASTGEGLADSVSIPLDEELAQDLGAPLAAAASTPVGTLLLSRTRALVLLYIQQLLFVGRQPDMWLSSECCLKGVMDTRSCFNHCSCTPVIVVSSLLFAVCCFSVVVTAILMGNLFSKGFVSSAFFYGGGYALLAASLFGLAVGSTCGGAVARCWPAALSFGGGTLAFACGIVLLGRRGAWLGAIGGVTTGGSIAGLVNPSAFPISCESLSKISVSLLCAVFAAVGCVMGLLLGIVIGFAPIFRDLKMNSRYIRHGLQKYV</sequence>
<dbReference type="AlphaFoldDB" id="A0A1D3CZ51"/>
<keyword evidence="2" id="KW-0472">Membrane</keyword>
<feature type="transmembrane region" description="Helical" evidence="2">
    <location>
        <begin position="235"/>
        <end position="263"/>
    </location>
</feature>
<evidence type="ECO:0000313" key="3">
    <source>
        <dbReference type="EMBL" id="OEH76480.1"/>
    </source>
</evidence>
<proteinExistence type="predicted"/>